<organism evidence="1 2">
    <name type="scientific">Senna tora</name>
    <dbReference type="NCBI Taxonomy" id="362788"/>
    <lineage>
        <taxon>Eukaryota</taxon>
        <taxon>Viridiplantae</taxon>
        <taxon>Streptophyta</taxon>
        <taxon>Embryophyta</taxon>
        <taxon>Tracheophyta</taxon>
        <taxon>Spermatophyta</taxon>
        <taxon>Magnoliopsida</taxon>
        <taxon>eudicotyledons</taxon>
        <taxon>Gunneridae</taxon>
        <taxon>Pentapetalae</taxon>
        <taxon>rosids</taxon>
        <taxon>fabids</taxon>
        <taxon>Fabales</taxon>
        <taxon>Fabaceae</taxon>
        <taxon>Caesalpinioideae</taxon>
        <taxon>Cassia clade</taxon>
        <taxon>Senna</taxon>
    </lineage>
</organism>
<evidence type="ECO:0000313" key="1">
    <source>
        <dbReference type="EMBL" id="KAF7801409.1"/>
    </source>
</evidence>
<accession>A0A834W217</accession>
<evidence type="ECO:0000313" key="2">
    <source>
        <dbReference type="Proteomes" id="UP000634136"/>
    </source>
</evidence>
<protein>
    <submittedName>
        <fullName evidence="1">Uncharacterized protein</fullName>
    </submittedName>
</protein>
<gene>
    <name evidence="1" type="ORF">G2W53_040520</name>
</gene>
<dbReference type="Proteomes" id="UP000634136">
    <property type="component" value="Unassembled WGS sequence"/>
</dbReference>
<proteinExistence type="predicted"/>
<dbReference type="AlphaFoldDB" id="A0A834W217"/>
<comment type="caution">
    <text evidence="1">The sequence shown here is derived from an EMBL/GenBank/DDBJ whole genome shotgun (WGS) entry which is preliminary data.</text>
</comment>
<keyword evidence="2" id="KW-1185">Reference proteome</keyword>
<reference evidence="1" key="1">
    <citation type="submission" date="2020-09" db="EMBL/GenBank/DDBJ databases">
        <title>Genome-Enabled Discovery of Anthraquinone Biosynthesis in Senna tora.</title>
        <authorList>
            <person name="Kang S.-H."/>
            <person name="Pandey R.P."/>
            <person name="Lee C.-M."/>
            <person name="Sim J.-S."/>
            <person name="Jeong J.-T."/>
            <person name="Choi B.-S."/>
            <person name="Jung M."/>
            <person name="Ginzburg D."/>
            <person name="Zhao K."/>
            <person name="Won S.Y."/>
            <person name="Oh T.-J."/>
            <person name="Yu Y."/>
            <person name="Kim N.-H."/>
            <person name="Lee O.R."/>
            <person name="Lee T.-H."/>
            <person name="Bashyal P."/>
            <person name="Kim T.-S."/>
            <person name="Lee W.-H."/>
            <person name="Kawkins C."/>
            <person name="Kim C.-K."/>
            <person name="Kim J.S."/>
            <person name="Ahn B.O."/>
            <person name="Rhee S.Y."/>
            <person name="Sohng J.K."/>
        </authorList>
    </citation>
    <scope>NUCLEOTIDE SEQUENCE</scope>
    <source>
        <tissue evidence="1">Leaf</tissue>
    </source>
</reference>
<dbReference type="EMBL" id="JAAIUW010000013">
    <property type="protein sequence ID" value="KAF7801409.1"/>
    <property type="molecule type" value="Genomic_DNA"/>
</dbReference>
<sequence>MNMNKAEPLVNLKAYAVATVVSKESYEKATIFPFPETQTAQLV</sequence>
<name>A0A834W217_9FABA</name>